<gene>
    <name evidence="3" type="ORF">ACFOD3_18270</name>
</gene>
<comment type="caution">
    <text evidence="3">The sequence shown here is derived from an EMBL/GenBank/DDBJ whole genome shotgun (WGS) entry which is preliminary data.</text>
</comment>
<keyword evidence="4" id="KW-1185">Reference proteome</keyword>
<keyword evidence="1" id="KW-0812">Transmembrane</keyword>
<protein>
    <submittedName>
        <fullName evidence="3">DMT family transporter</fullName>
    </submittedName>
</protein>
<keyword evidence="1" id="KW-1133">Transmembrane helix</keyword>
<organism evidence="3 4">
    <name type="scientific">Falsiroseomonas tokyonensis</name>
    <dbReference type="NCBI Taxonomy" id="430521"/>
    <lineage>
        <taxon>Bacteria</taxon>
        <taxon>Pseudomonadati</taxon>
        <taxon>Pseudomonadota</taxon>
        <taxon>Alphaproteobacteria</taxon>
        <taxon>Acetobacterales</taxon>
        <taxon>Roseomonadaceae</taxon>
        <taxon>Falsiroseomonas</taxon>
    </lineage>
</organism>
<dbReference type="Proteomes" id="UP001595420">
    <property type="component" value="Unassembled WGS sequence"/>
</dbReference>
<feature type="transmembrane region" description="Helical" evidence="1">
    <location>
        <begin position="32"/>
        <end position="55"/>
    </location>
</feature>
<dbReference type="EMBL" id="JBHRSB010000005">
    <property type="protein sequence ID" value="MFC3001856.1"/>
    <property type="molecule type" value="Genomic_DNA"/>
</dbReference>
<evidence type="ECO:0000313" key="3">
    <source>
        <dbReference type="EMBL" id="MFC3001856.1"/>
    </source>
</evidence>
<feature type="transmembrane region" description="Helical" evidence="1">
    <location>
        <begin position="129"/>
        <end position="145"/>
    </location>
</feature>
<dbReference type="PANTHER" id="PTHR22911">
    <property type="entry name" value="ACYL-MALONYL CONDENSING ENZYME-RELATED"/>
    <property type="match status" value="1"/>
</dbReference>
<keyword evidence="1" id="KW-0472">Membrane</keyword>
<evidence type="ECO:0000313" key="4">
    <source>
        <dbReference type="Proteomes" id="UP001595420"/>
    </source>
</evidence>
<dbReference type="Pfam" id="PF00892">
    <property type="entry name" value="EamA"/>
    <property type="match status" value="2"/>
</dbReference>
<evidence type="ECO:0000259" key="2">
    <source>
        <dbReference type="Pfam" id="PF00892"/>
    </source>
</evidence>
<feature type="transmembrane region" description="Helical" evidence="1">
    <location>
        <begin position="182"/>
        <end position="202"/>
    </location>
</feature>
<dbReference type="RefSeq" id="WP_216837928.1">
    <property type="nucleotide sequence ID" value="NZ_JAFNJS010000005.1"/>
</dbReference>
<feature type="transmembrane region" description="Helical" evidence="1">
    <location>
        <begin position="264"/>
        <end position="281"/>
    </location>
</feature>
<feature type="transmembrane region" description="Helical" evidence="1">
    <location>
        <begin position="151"/>
        <end position="170"/>
    </location>
</feature>
<dbReference type="PANTHER" id="PTHR22911:SF135">
    <property type="entry name" value="BLR4310 PROTEIN"/>
    <property type="match status" value="1"/>
</dbReference>
<feature type="transmembrane region" description="Helical" evidence="1">
    <location>
        <begin position="76"/>
        <end position="96"/>
    </location>
</feature>
<feature type="domain" description="EamA" evidence="2">
    <location>
        <begin position="11"/>
        <end position="142"/>
    </location>
</feature>
<proteinExistence type="predicted"/>
<evidence type="ECO:0000256" key="1">
    <source>
        <dbReference type="SAM" id="Phobius"/>
    </source>
</evidence>
<accession>A0ABV7BVT8</accession>
<feature type="transmembrane region" description="Helical" evidence="1">
    <location>
        <begin position="239"/>
        <end position="258"/>
    </location>
</feature>
<sequence length="291" mass="31243">MPRQALNRNLAGILLMSVAVLGFSLNDVLGKWLVATYAVAQVLVLRSLAALLVLAPLIAREGAVPLLRPPRPRLQLLRIVCGTLEVACFYWAVSMMPLADTMAFWMATPIFVALGSAVILRERLERKRFAAVVLGFVGVVVALGAGLDNGVLPTLVAIVGMLLYSGYLLTTRELRGTSATVLATYQMGAALILGLVLAPFGWVPVSWVDAGLLMLLGVVGVAAHLAVTRSLALAPAPVVVPWQYAMILWAILFGWLVFDEVPEPGMLLGVAIIIGAGFWLTRLELRGARRR</sequence>
<feature type="transmembrane region" description="Helical" evidence="1">
    <location>
        <begin position="208"/>
        <end position="227"/>
    </location>
</feature>
<feature type="transmembrane region" description="Helical" evidence="1">
    <location>
        <begin position="102"/>
        <end position="120"/>
    </location>
</feature>
<dbReference type="InterPro" id="IPR000620">
    <property type="entry name" value="EamA_dom"/>
</dbReference>
<name>A0ABV7BVT8_9PROT</name>
<feature type="domain" description="EamA" evidence="2">
    <location>
        <begin position="155"/>
        <end position="279"/>
    </location>
</feature>
<reference evidence="4" key="1">
    <citation type="journal article" date="2019" name="Int. J. Syst. Evol. Microbiol.">
        <title>The Global Catalogue of Microorganisms (GCM) 10K type strain sequencing project: providing services to taxonomists for standard genome sequencing and annotation.</title>
        <authorList>
            <consortium name="The Broad Institute Genomics Platform"/>
            <consortium name="The Broad Institute Genome Sequencing Center for Infectious Disease"/>
            <person name="Wu L."/>
            <person name="Ma J."/>
        </authorList>
    </citation>
    <scope>NUCLEOTIDE SEQUENCE [LARGE SCALE GENOMIC DNA]</scope>
    <source>
        <strain evidence="4">CGMCC 1.16855</strain>
    </source>
</reference>